<dbReference type="EMBL" id="UYSG01011174">
    <property type="protein sequence ID" value="VDL61264.1"/>
    <property type="molecule type" value="Genomic_DNA"/>
</dbReference>
<evidence type="ECO:0000259" key="1">
    <source>
        <dbReference type="Pfam" id="PF00248"/>
    </source>
</evidence>
<feature type="domain" description="NADP-dependent oxidoreductase" evidence="1">
    <location>
        <begin position="36"/>
        <end position="61"/>
    </location>
</feature>
<dbReference type="OrthoDB" id="10070573at2759"/>
<sequence>MKTDVVNAVKTALMLIIVNIDCAMLYNNSEEIDRAIGSCEESIKNLELEYLDLYLIHWPDCFHCSDGAGFDLNGSKTCLRVSKNRRHQESNEKVGSSRTGKVSLDFELTKEEMDKLDGADMNKRLFEVPA</sequence>
<accession>A0A3P7BM34</accession>
<organism evidence="2 3">
    <name type="scientific">Hymenolepis diminuta</name>
    <name type="common">Rat tapeworm</name>
    <dbReference type="NCBI Taxonomy" id="6216"/>
    <lineage>
        <taxon>Eukaryota</taxon>
        <taxon>Metazoa</taxon>
        <taxon>Spiralia</taxon>
        <taxon>Lophotrochozoa</taxon>
        <taxon>Platyhelminthes</taxon>
        <taxon>Cestoda</taxon>
        <taxon>Eucestoda</taxon>
        <taxon>Cyclophyllidea</taxon>
        <taxon>Hymenolepididae</taxon>
        <taxon>Hymenolepis</taxon>
    </lineage>
</organism>
<dbReference type="AlphaFoldDB" id="A0A3P7BM34"/>
<dbReference type="InterPro" id="IPR036812">
    <property type="entry name" value="NAD(P)_OxRdtase_dom_sf"/>
</dbReference>
<reference evidence="2 3" key="1">
    <citation type="submission" date="2018-11" db="EMBL/GenBank/DDBJ databases">
        <authorList>
            <consortium name="Pathogen Informatics"/>
        </authorList>
    </citation>
    <scope>NUCLEOTIDE SEQUENCE [LARGE SCALE GENOMIC DNA]</scope>
</reference>
<dbReference type="InterPro" id="IPR023210">
    <property type="entry name" value="NADP_OxRdtase_dom"/>
</dbReference>
<dbReference type="Gene3D" id="3.20.20.100">
    <property type="entry name" value="NADP-dependent oxidoreductase domain"/>
    <property type="match status" value="1"/>
</dbReference>
<dbReference type="SUPFAM" id="SSF51430">
    <property type="entry name" value="NAD(P)-linked oxidoreductase"/>
    <property type="match status" value="1"/>
</dbReference>
<proteinExistence type="predicted"/>
<dbReference type="Proteomes" id="UP000274504">
    <property type="component" value="Unassembled WGS sequence"/>
</dbReference>
<dbReference type="Pfam" id="PF00248">
    <property type="entry name" value="Aldo_ket_red"/>
    <property type="match status" value="1"/>
</dbReference>
<evidence type="ECO:0000313" key="3">
    <source>
        <dbReference type="Proteomes" id="UP000274504"/>
    </source>
</evidence>
<evidence type="ECO:0000313" key="2">
    <source>
        <dbReference type="EMBL" id="VDL61264.1"/>
    </source>
</evidence>
<name>A0A3P7BM34_HYMDI</name>
<protein>
    <recommendedName>
        <fullName evidence="1">NADP-dependent oxidoreductase domain-containing protein</fullName>
    </recommendedName>
</protein>
<gene>
    <name evidence="2" type="ORF">HDID_LOCUS8946</name>
</gene>